<organism evidence="2">
    <name type="scientific">freshwater metagenome</name>
    <dbReference type="NCBI Taxonomy" id="449393"/>
    <lineage>
        <taxon>unclassified sequences</taxon>
        <taxon>metagenomes</taxon>
        <taxon>ecological metagenomes</taxon>
    </lineage>
</organism>
<reference evidence="2" key="1">
    <citation type="submission" date="2020-05" db="EMBL/GenBank/DDBJ databases">
        <authorList>
            <person name="Chiriac C."/>
            <person name="Salcher M."/>
            <person name="Ghai R."/>
            <person name="Kavagutti S V."/>
        </authorList>
    </citation>
    <scope>NUCLEOTIDE SEQUENCE</scope>
</reference>
<dbReference type="EMBL" id="CAFBLJ010000098">
    <property type="protein sequence ID" value="CAB4879317.1"/>
    <property type="molecule type" value="Genomic_DNA"/>
</dbReference>
<accession>A0A6J7E899</accession>
<feature type="transmembrane region" description="Helical" evidence="1">
    <location>
        <begin position="37"/>
        <end position="56"/>
    </location>
</feature>
<keyword evidence="1" id="KW-1133">Transmembrane helix</keyword>
<proteinExistence type="predicted"/>
<evidence type="ECO:0000256" key="1">
    <source>
        <dbReference type="SAM" id="Phobius"/>
    </source>
</evidence>
<protein>
    <submittedName>
        <fullName evidence="2">Unannotated protein</fullName>
    </submittedName>
</protein>
<sequence>MQAPRTRQIIASTYLAVGVIVAISIDWDNAVDSTGKRLIALVLLITLFGVGAQRLTEHAPRVHRASPDVIGLTTAFTDEELDHAERELGVVI</sequence>
<keyword evidence="1" id="KW-0812">Transmembrane</keyword>
<evidence type="ECO:0000313" key="2">
    <source>
        <dbReference type="EMBL" id="CAB4879317.1"/>
    </source>
</evidence>
<gene>
    <name evidence="2" type="ORF">UFOPK3304_01490</name>
</gene>
<feature type="transmembrane region" description="Helical" evidence="1">
    <location>
        <begin position="9"/>
        <end position="25"/>
    </location>
</feature>
<keyword evidence="1" id="KW-0472">Membrane</keyword>
<dbReference type="AlphaFoldDB" id="A0A6J7E899"/>
<name>A0A6J7E899_9ZZZZ</name>